<dbReference type="GeneID" id="36398216"/>
<organism evidence="1 2">
    <name type="scientific">Plasmopara halstedii</name>
    <name type="common">Downy mildew of sunflower</name>
    <dbReference type="NCBI Taxonomy" id="4781"/>
    <lineage>
        <taxon>Eukaryota</taxon>
        <taxon>Sar</taxon>
        <taxon>Stramenopiles</taxon>
        <taxon>Oomycota</taxon>
        <taxon>Peronosporomycetes</taxon>
        <taxon>Peronosporales</taxon>
        <taxon>Peronosporaceae</taxon>
        <taxon>Plasmopara</taxon>
    </lineage>
</organism>
<dbReference type="RefSeq" id="XP_024572985.1">
    <property type="nucleotide sequence ID" value="XM_024721850.1"/>
</dbReference>
<dbReference type="Proteomes" id="UP000054928">
    <property type="component" value="Unassembled WGS sequence"/>
</dbReference>
<name>A0A0P1A7J5_PLAHL</name>
<reference evidence="2" key="1">
    <citation type="submission" date="2014-09" db="EMBL/GenBank/DDBJ databases">
        <authorList>
            <person name="Sharma Rahul"/>
            <person name="Thines Marco"/>
        </authorList>
    </citation>
    <scope>NUCLEOTIDE SEQUENCE [LARGE SCALE GENOMIC DNA]</scope>
</reference>
<sequence>MLAFLSGYDSGSTNISGIQSGHRGVEAVLLIACALCSRLELVSVRTQSLLSSRKGTQRQHERERLLVTMDATDASKRRLMSMR</sequence>
<protein>
    <submittedName>
        <fullName evidence="1">Uncharacterized protein</fullName>
    </submittedName>
</protein>
<evidence type="ECO:0000313" key="1">
    <source>
        <dbReference type="EMBL" id="CEG36616.1"/>
    </source>
</evidence>
<keyword evidence="2" id="KW-1185">Reference proteome</keyword>
<dbReference type="EMBL" id="CCYD01000207">
    <property type="protein sequence ID" value="CEG36616.1"/>
    <property type="molecule type" value="Genomic_DNA"/>
</dbReference>
<evidence type="ECO:0000313" key="2">
    <source>
        <dbReference type="Proteomes" id="UP000054928"/>
    </source>
</evidence>
<proteinExistence type="predicted"/>
<accession>A0A0P1A7J5</accession>
<dbReference type="AlphaFoldDB" id="A0A0P1A7J5"/>